<organism evidence="2">
    <name type="scientific">Skeletonema marinoi</name>
    <dbReference type="NCBI Taxonomy" id="267567"/>
    <lineage>
        <taxon>Eukaryota</taxon>
        <taxon>Sar</taxon>
        <taxon>Stramenopiles</taxon>
        <taxon>Ochrophyta</taxon>
        <taxon>Bacillariophyta</taxon>
        <taxon>Coscinodiscophyceae</taxon>
        <taxon>Thalassiosirophycidae</taxon>
        <taxon>Thalassiosirales</taxon>
        <taxon>Skeletonemataceae</taxon>
        <taxon>Skeletonema</taxon>
        <taxon>Skeletonema marinoi-dohrnii complex</taxon>
    </lineage>
</organism>
<evidence type="ECO:0000313" key="2">
    <source>
        <dbReference type="EMBL" id="CAD9574452.1"/>
    </source>
</evidence>
<dbReference type="PANTHER" id="PTHR34496">
    <property type="entry name" value="GLCNAC TRANSFERASE-RELATED"/>
    <property type="match status" value="1"/>
</dbReference>
<keyword evidence="1" id="KW-0472">Membrane</keyword>
<dbReference type="Pfam" id="PF11397">
    <property type="entry name" value="GlcNAc"/>
    <property type="match status" value="1"/>
</dbReference>
<keyword evidence="1" id="KW-0812">Transmembrane</keyword>
<protein>
    <submittedName>
        <fullName evidence="2">Uncharacterized protein</fullName>
    </submittedName>
</protein>
<evidence type="ECO:0000256" key="1">
    <source>
        <dbReference type="SAM" id="Phobius"/>
    </source>
</evidence>
<name>A0A7S2KG43_9STRA</name>
<dbReference type="EMBL" id="HBGZ01002437">
    <property type="protein sequence ID" value="CAD9574452.1"/>
    <property type="molecule type" value="Transcribed_RNA"/>
</dbReference>
<proteinExistence type="predicted"/>
<keyword evidence="1" id="KW-1133">Transmembrane helix</keyword>
<dbReference type="AlphaFoldDB" id="A0A7S2KG43"/>
<reference evidence="2" key="1">
    <citation type="submission" date="2021-01" db="EMBL/GenBank/DDBJ databases">
        <authorList>
            <person name="Corre E."/>
            <person name="Pelletier E."/>
            <person name="Niang G."/>
            <person name="Scheremetjew M."/>
            <person name="Finn R."/>
            <person name="Kale V."/>
            <person name="Holt S."/>
            <person name="Cochrane G."/>
            <person name="Meng A."/>
            <person name="Brown T."/>
            <person name="Cohen L."/>
        </authorList>
    </citation>
    <scope>NUCLEOTIDE SEQUENCE</scope>
    <source>
        <strain evidence="2">SM1012Den-03</strain>
    </source>
</reference>
<sequence length="579" mass="64289">MSASKYGRVFDGSSFEEITHPIASNNNNEASGGAYEPIPPTNNNNNHGFTNKFDSKITPIFVSIPHFRDGKRCAQTVHRLFDTAAHPDRVVVGLIEQTDSTGSSSDSSSTDDDPTCLMEYCALMGHQMKQHEPGVSHMAERQADYDAVLEACPRATTQIRSVRFHHFGSKGPVYARSFTRKLLGNEEFCMEIDASMDFVKNWDNAAIEQWKLTNNEYSVLSNVPLSAKDKGVASPIAVEVPRQCEIKIGSEGVPLFETHADGKAIGITQPLLSRTYSPSFVFSKCHYQTNVPQDPFAVQLLNTEQFPHFARLWTRGYDVYTPAFNLVYKDNSDLHPLHHIAGHGEKGEKKWPRNDNERRDAHVRMKVMLNIHHGITNSEISSMTAGGSGGGGGRMITARANLGIYGLGRRRTLDQLLQFASIALPDSEFRGQYGNEGKGCANLNWVPYDKSISPRANLFDGTGKADDLDLEPEFSLLRTLPDIGDYLFSMGGDVTTWKDQAAVVNQGGIPQTETSVSLNVPYSFVFLLWVLGLYVWYASFVDTASNDDRGRSSRARRRVLSKKPVRKVTPLSERALKNV</sequence>
<gene>
    <name evidence="2" type="ORF">SMAR0320_LOCUS1684</name>
</gene>
<accession>A0A7S2KG43</accession>
<dbReference type="InterPro" id="IPR021067">
    <property type="entry name" value="Glycosyltransferase"/>
</dbReference>
<feature type="transmembrane region" description="Helical" evidence="1">
    <location>
        <begin position="520"/>
        <end position="541"/>
    </location>
</feature>
<dbReference type="PANTHER" id="PTHR34496:SF6">
    <property type="entry name" value="GLYCOSYLTRANSFERASE 2-LIKE DOMAIN-CONTAINING PROTEIN"/>
    <property type="match status" value="1"/>
</dbReference>